<feature type="region of interest" description="Disordered" evidence="1">
    <location>
        <begin position="1"/>
        <end position="24"/>
    </location>
</feature>
<dbReference type="Proteomes" id="UP000235965">
    <property type="component" value="Unassembled WGS sequence"/>
</dbReference>
<dbReference type="OrthoDB" id="8179503at2759"/>
<evidence type="ECO:0000313" key="4">
    <source>
        <dbReference type="Proteomes" id="UP000235965"/>
    </source>
</evidence>
<comment type="caution">
    <text evidence="3">The sequence shown here is derived from an EMBL/GenBank/DDBJ whole genome shotgun (WGS) entry which is preliminary data.</text>
</comment>
<proteinExistence type="predicted"/>
<evidence type="ECO:0000256" key="1">
    <source>
        <dbReference type="SAM" id="MobiDB-lite"/>
    </source>
</evidence>
<gene>
    <name evidence="3" type="ORF">B7P43_G04590</name>
</gene>
<keyword evidence="2" id="KW-0812">Transmembrane</keyword>
<dbReference type="PANTHER" id="PTHR21879:SF18">
    <property type="entry name" value="LD17368P"/>
    <property type="match status" value="1"/>
</dbReference>
<keyword evidence="2" id="KW-1133">Transmembrane helix</keyword>
<dbReference type="GO" id="GO:0016020">
    <property type="term" value="C:membrane"/>
    <property type="evidence" value="ECO:0007669"/>
    <property type="project" value="TreeGrafter"/>
</dbReference>
<keyword evidence="2" id="KW-0472">Membrane</keyword>
<dbReference type="FunCoup" id="A0A2J7PI63">
    <property type="interactions" value="4"/>
</dbReference>
<dbReference type="PANTHER" id="PTHR21879">
    <property type="entry name" value="FI03362P-RELATED-RELATED"/>
    <property type="match status" value="1"/>
</dbReference>
<dbReference type="STRING" id="105785.A0A2J7PI63"/>
<evidence type="ECO:0000313" key="3">
    <source>
        <dbReference type="EMBL" id="PNF16018.1"/>
    </source>
</evidence>
<dbReference type="InterPro" id="IPR012464">
    <property type="entry name" value="DUF1676"/>
</dbReference>
<feature type="transmembrane region" description="Helical" evidence="2">
    <location>
        <begin position="232"/>
        <end position="251"/>
    </location>
</feature>
<organism evidence="3 4">
    <name type="scientific">Cryptotermes secundus</name>
    <dbReference type="NCBI Taxonomy" id="105785"/>
    <lineage>
        <taxon>Eukaryota</taxon>
        <taxon>Metazoa</taxon>
        <taxon>Ecdysozoa</taxon>
        <taxon>Arthropoda</taxon>
        <taxon>Hexapoda</taxon>
        <taxon>Insecta</taxon>
        <taxon>Pterygota</taxon>
        <taxon>Neoptera</taxon>
        <taxon>Polyneoptera</taxon>
        <taxon>Dictyoptera</taxon>
        <taxon>Blattodea</taxon>
        <taxon>Blattoidea</taxon>
        <taxon>Termitoidae</taxon>
        <taxon>Kalotermitidae</taxon>
        <taxon>Cryptotermitinae</taxon>
        <taxon>Cryptotermes</taxon>
    </lineage>
</organism>
<keyword evidence="4" id="KW-1185">Reference proteome</keyword>
<reference evidence="3 4" key="1">
    <citation type="submission" date="2017-12" db="EMBL/GenBank/DDBJ databases">
        <title>Hemimetabolous genomes reveal molecular basis of termite eusociality.</title>
        <authorList>
            <person name="Harrison M.C."/>
            <person name="Jongepier E."/>
            <person name="Robertson H.M."/>
            <person name="Arning N."/>
            <person name="Bitard-Feildel T."/>
            <person name="Chao H."/>
            <person name="Childers C.P."/>
            <person name="Dinh H."/>
            <person name="Doddapaneni H."/>
            <person name="Dugan S."/>
            <person name="Gowin J."/>
            <person name="Greiner C."/>
            <person name="Han Y."/>
            <person name="Hu H."/>
            <person name="Hughes D.S.T."/>
            <person name="Huylmans A.-K."/>
            <person name="Kemena C."/>
            <person name="Kremer L.P.M."/>
            <person name="Lee S.L."/>
            <person name="Lopez-Ezquerra A."/>
            <person name="Mallet L."/>
            <person name="Monroy-Kuhn J.M."/>
            <person name="Moser A."/>
            <person name="Murali S.C."/>
            <person name="Muzny D.M."/>
            <person name="Otani S."/>
            <person name="Piulachs M.-D."/>
            <person name="Poelchau M."/>
            <person name="Qu J."/>
            <person name="Schaub F."/>
            <person name="Wada-Katsumata A."/>
            <person name="Worley K.C."/>
            <person name="Xie Q."/>
            <person name="Ylla G."/>
            <person name="Poulsen M."/>
            <person name="Gibbs R.A."/>
            <person name="Schal C."/>
            <person name="Richards S."/>
            <person name="Belles X."/>
            <person name="Korb J."/>
            <person name="Bornberg-Bauer E."/>
        </authorList>
    </citation>
    <scope>NUCLEOTIDE SEQUENCE [LARGE SCALE GENOMIC DNA]</scope>
    <source>
        <tissue evidence="3">Whole body</tissue>
    </source>
</reference>
<dbReference type="Pfam" id="PF07898">
    <property type="entry name" value="DUF1676"/>
    <property type="match status" value="1"/>
</dbReference>
<sequence length="312" mass="34235">MGTGGFSPGVKQKGREAEHSPPASAEVKKMWIYTSIPPYAFTAVAMLESSEMTVNDDIPAPDTTIQECFNKNSISCVQIQIYRSFKSFVDQDKVDLIGVLSLVREEEGKNQAEARATEDTEAEEQILGAQDYETREFAIESFVYQKLMAFFQERSIQWNLSPVFQEMITSRGIAESLPANLRQAVTNLVTEARGKKKLLKNLIPILIGLKLKAVIFLALASLAITFIAKKAIFVSLISLAISAFVALQKLLGQWSRHPHNEVYDTYSSHGGGGWNRGAAGYSGTGYGQAEYASHASPAAHTLAYGAQKTARE</sequence>
<feature type="transmembrane region" description="Helical" evidence="2">
    <location>
        <begin position="202"/>
        <end position="226"/>
    </location>
</feature>
<dbReference type="InParanoid" id="A0A2J7PI63"/>
<dbReference type="AlphaFoldDB" id="A0A2J7PI63"/>
<dbReference type="EMBL" id="NEVH01025129">
    <property type="protein sequence ID" value="PNF16018.1"/>
    <property type="molecule type" value="Genomic_DNA"/>
</dbReference>
<protein>
    <recommendedName>
        <fullName evidence="5">Osiris 6</fullName>
    </recommendedName>
</protein>
<accession>A0A2J7PI63</accession>
<evidence type="ECO:0000256" key="2">
    <source>
        <dbReference type="SAM" id="Phobius"/>
    </source>
</evidence>
<name>A0A2J7PI63_9NEOP</name>
<evidence type="ECO:0008006" key="5">
    <source>
        <dbReference type="Google" id="ProtNLM"/>
    </source>
</evidence>